<dbReference type="Proteomes" id="UP000285456">
    <property type="component" value="Unassembled WGS sequence"/>
</dbReference>
<accession>A0A417YGL5</accession>
<reference evidence="1 2" key="1">
    <citation type="journal article" date="2007" name="Int. J. Syst. Evol. Microbiol.">
        <title>Oceanobacillus profundus sp. nov., isolated from a deep-sea sediment core.</title>
        <authorList>
            <person name="Kim Y.G."/>
            <person name="Choi D.H."/>
            <person name="Hyun S."/>
            <person name="Cho B.C."/>
        </authorList>
    </citation>
    <scope>NUCLEOTIDE SEQUENCE [LARGE SCALE GENOMIC DNA]</scope>
    <source>
        <strain evidence="1 2">DSM 18246</strain>
    </source>
</reference>
<dbReference type="EMBL" id="QWEH01000007">
    <property type="protein sequence ID" value="RHW31943.1"/>
    <property type="molecule type" value="Genomic_DNA"/>
</dbReference>
<sequence length="110" mass="12050">MQIENIQQALIALNDHFDGPLSETSDSKRFKLASGQILKITSDLGKLSTKLLKRNTADLGPELSSLLTSVIMAACYLDINLEGSLHTYFEALDKEIIDNTGLSLTDILEP</sequence>
<protein>
    <recommendedName>
        <fullName evidence="3">Nucleotide pyrophosphohydrolase</fullName>
    </recommendedName>
</protein>
<name>A0A417YGL5_9BACI</name>
<evidence type="ECO:0000313" key="2">
    <source>
        <dbReference type="Proteomes" id="UP000285456"/>
    </source>
</evidence>
<evidence type="ECO:0008006" key="3">
    <source>
        <dbReference type="Google" id="ProtNLM"/>
    </source>
</evidence>
<evidence type="ECO:0000313" key="1">
    <source>
        <dbReference type="EMBL" id="RHW31943.1"/>
    </source>
</evidence>
<gene>
    <name evidence="1" type="ORF">D1B32_11940</name>
</gene>
<organism evidence="1 2">
    <name type="scientific">Oceanobacillus profundus</name>
    <dbReference type="NCBI Taxonomy" id="372463"/>
    <lineage>
        <taxon>Bacteria</taxon>
        <taxon>Bacillati</taxon>
        <taxon>Bacillota</taxon>
        <taxon>Bacilli</taxon>
        <taxon>Bacillales</taxon>
        <taxon>Bacillaceae</taxon>
        <taxon>Oceanobacillus</taxon>
    </lineage>
</organism>
<dbReference type="AlphaFoldDB" id="A0A417YGL5"/>
<keyword evidence="2" id="KW-1185">Reference proteome</keyword>
<comment type="caution">
    <text evidence="1">The sequence shown here is derived from an EMBL/GenBank/DDBJ whole genome shotgun (WGS) entry which is preliminary data.</text>
</comment>
<proteinExistence type="predicted"/>
<dbReference type="RefSeq" id="WP_118889501.1">
    <property type="nucleotide sequence ID" value="NZ_PHUT01000007.1"/>
</dbReference>